<proteinExistence type="predicted"/>
<dbReference type="EMBL" id="GGFM01008967">
    <property type="protein sequence ID" value="MBW29718.1"/>
    <property type="molecule type" value="Transcribed_RNA"/>
</dbReference>
<organism evidence="2">
    <name type="scientific">Anopheles braziliensis</name>
    <dbReference type="NCBI Taxonomy" id="58242"/>
    <lineage>
        <taxon>Eukaryota</taxon>
        <taxon>Metazoa</taxon>
        <taxon>Ecdysozoa</taxon>
        <taxon>Arthropoda</taxon>
        <taxon>Hexapoda</taxon>
        <taxon>Insecta</taxon>
        <taxon>Pterygota</taxon>
        <taxon>Neoptera</taxon>
        <taxon>Endopterygota</taxon>
        <taxon>Diptera</taxon>
        <taxon>Nematocera</taxon>
        <taxon>Culicoidea</taxon>
        <taxon>Culicidae</taxon>
        <taxon>Anophelinae</taxon>
        <taxon>Anopheles</taxon>
    </lineage>
</organism>
<protein>
    <submittedName>
        <fullName evidence="2">Putative secreted peptide</fullName>
    </submittedName>
</protein>
<dbReference type="AlphaFoldDB" id="A0A2M3ZMS5"/>
<accession>A0A2M3ZMS5</accession>
<evidence type="ECO:0000313" key="2">
    <source>
        <dbReference type="EMBL" id="MBW29718.1"/>
    </source>
</evidence>
<sequence length="85" mass="8380">MAGFVPLKAKIAAAVAAAVAVVGPDDGGRALPTAAGLAVADASGPRCGGAAGELDADEESEDDVSEISVPFSVECDDAAMGEYWR</sequence>
<name>A0A2M3ZMS5_9DIPT</name>
<keyword evidence="1" id="KW-0732">Signal</keyword>
<feature type="chain" id="PRO_5014869537" evidence="1">
    <location>
        <begin position="18"/>
        <end position="85"/>
    </location>
</feature>
<reference evidence="2" key="1">
    <citation type="submission" date="2018-01" db="EMBL/GenBank/DDBJ databases">
        <title>An insight into the sialome of Amazonian anophelines.</title>
        <authorList>
            <person name="Ribeiro J.M."/>
            <person name="Scarpassa V."/>
            <person name="Calvo E."/>
        </authorList>
    </citation>
    <scope>NUCLEOTIDE SEQUENCE</scope>
    <source>
        <tissue evidence="2">Salivary glands</tissue>
    </source>
</reference>
<evidence type="ECO:0000256" key="1">
    <source>
        <dbReference type="SAM" id="SignalP"/>
    </source>
</evidence>
<feature type="signal peptide" evidence="1">
    <location>
        <begin position="1"/>
        <end position="17"/>
    </location>
</feature>